<dbReference type="Pfam" id="PF13508">
    <property type="entry name" value="Acetyltransf_7"/>
    <property type="match status" value="1"/>
</dbReference>
<dbReference type="OrthoDB" id="3216107at2"/>
<name>A0A5P1RCM7_9GAMM</name>
<gene>
    <name evidence="2" type="ORF">F0U83_12125</name>
</gene>
<dbReference type="Gene3D" id="3.40.630.30">
    <property type="match status" value="1"/>
</dbReference>
<proteinExistence type="predicted"/>
<dbReference type="PANTHER" id="PTHR43233:SF1">
    <property type="entry name" value="FAMILY N-ACETYLTRANSFERASE, PUTATIVE (AFU_ORTHOLOGUE AFUA_6G03350)-RELATED"/>
    <property type="match status" value="1"/>
</dbReference>
<dbReference type="InterPro" id="IPR016181">
    <property type="entry name" value="Acyl_CoA_acyltransferase"/>
</dbReference>
<dbReference type="EMBL" id="CP043869">
    <property type="protein sequence ID" value="QEQ97400.1"/>
    <property type="molecule type" value="Genomic_DNA"/>
</dbReference>
<dbReference type="PROSITE" id="PS51186">
    <property type="entry name" value="GNAT"/>
    <property type="match status" value="1"/>
</dbReference>
<organism evidence="2 3">
    <name type="scientific">Neptunomonas concharum</name>
    <dbReference type="NCBI Taxonomy" id="1031538"/>
    <lineage>
        <taxon>Bacteria</taxon>
        <taxon>Pseudomonadati</taxon>
        <taxon>Pseudomonadota</taxon>
        <taxon>Gammaproteobacteria</taxon>
        <taxon>Oceanospirillales</taxon>
        <taxon>Oceanospirillaceae</taxon>
        <taxon>Neptunomonas</taxon>
    </lineage>
</organism>
<reference evidence="2 3" key="1">
    <citation type="journal article" date="2019" name="Biochem. Eng. J.">
        <title>Metabolic engineering of the marine bacteria Neptunomonas concharum for the production of acetoin and meso-2,3-butanediol from acetate.</title>
        <authorList>
            <person name="Li W."/>
            <person name="Pu N."/>
            <person name="Liu C.-X."/>
            <person name="Yuan Q.-P."/>
            <person name="Li Z.-J."/>
        </authorList>
    </citation>
    <scope>NUCLEOTIDE SEQUENCE [LARGE SCALE GENOMIC DNA]</scope>
    <source>
        <strain evidence="2 3">JCM17730</strain>
    </source>
</reference>
<dbReference type="InterPro" id="IPR000182">
    <property type="entry name" value="GNAT_dom"/>
</dbReference>
<dbReference type="KEGG" id="ncu:F0U83_12125"/>
<evidence type="ECO:0000313" key="2">
    <source>
        <dbReference type="EMBL" id="QEQ97400.1"/>
    </source>
</evidence>
<protein>
    <submittedName>
        <fullName evidence="2">GNAT family N-acetyltransferase</fullName>
    </submittedName>
</protein>
<dbReference type="RefSeq" id="WP_138986958.1">
    <property type="nucleotide sequence ID" value="NZ_CP043869.1"/>
</dbReference>
<evidence type="ECO:0000313" key="3">
    <source>
        <dbReference type="Proteomes" id="UP000324760"/>
    </source>
</evidence>
<accession>A0A5P1RCM7</accession>
<dbReference type="GO" id="GO:0016747">
    <property type="term" value="F:acyltransferase activity, transferring groups other than amino-acyl groups"/>
    <property type="evidence" value="ECO:0007669"/>
    <property type="project" value="InterPro"/>
</dbReference>
<dbReference type="CDD" id="cd04301">
    <property type="entry name" value="NAT_SF"/>
    <property type="match status" value="1"/>
</dbReference>
<feature type="domain" description="N-acetyltransferase" evidence="1">
    <location>
        <begin position="2"/>
        <end position="134"/>
    </location>
</feature>
<dbReference type="SUPFAM" id="SSF55729">
    <property type="entry name" value="Acyl-CoA N-acyltransferases (Nat)"/>
    <property type="match status" value="1"/>
</dbReference>
<dbReference type="PANTHER" id="PTHR43233">
    <property type="entry name" value="FAMILY N-ACETYLTRANSFERASE, PUTATIVE (AFU_ORTHOLOGUE AFUA_6G03350)-RELATED"/>
    <property type="match status" value="1"/>
</dbReference>
<keyword evidence="3" id="KW-1185">Reference proteome</keyword>
<dbReference type="AlphaFoldDB" id="A0A5P1RCM7"/>
<dbReference type="InterPro" id="IPR053144">
    <property type="entry name" value="Acetyltransferase_Butenolide"/>
</dbReference>
<keyword evidence="2" id="KW-0808">Transferase</keyword>
<dbReference type="Proteomes" id="UP000324760">
    <property type="component" value="Chromosome"/>
</dbReference>
<evidence type="ECO:0000259" key="1">
    <source>
        <dbReference type="PROSITE" id="PS51186"/>
    </source>
</evidence>
<sequence length="134" mass="15442">MELIYCLNDLQVERLHQLYLSSWWAKDRSLEETRCCVAGSQICIGLTDATGYLIGFARVVTDYTFKALIFDVIVDESYQGQGYGQQIMEAICNHSDLERVKHFELYCLPEMASFYEPFGFTDKVGNISLMRRAK</sequence>